<proteinExistence type="predicted"/>
<sequence length="134" mass="15690">MVEAERKEDVFPKEGREKTVERLQKDVVRLKSMVQYPEARDQYCRLLNVVSEMQETKAVYDKVLNNREVDFDDDMIDLEAFLDDDTLMQIASYLFNPITVLYTPTLNWKSNRWAGDVDINSEHGLPRSVVLQTD</sequence>
<accession>A0AAW2JG20</accession>
<protein>
    <submittedName>
        <fullName evidence="1">Calmodulin-binding transcription activator 3</fullName>
    </submittedName>
</protein>
<dbReference type="AlphaFoldDB" id="A0AAW2JG20"/>
<dbReference type="EMBL" id="JACGWM010001355">
    <property type="protein sequence ID" value="KAL0293489.1"/>
    <property type="molecule type" value="Genomic_DNA"/>
</dbReference>
<reference evidence="1" key="1">
    <citation type="submission" date="2020-06" db="EMBL/GenBank/DDBJ databases">
        <authorList>
            <person name="Li T."/>
            <person name="Hu X."/>
            <person name="Zhang T."/>
            <person name="Song X."/>
            <person name="Zhang H."/>
            <person name="Dai N."/>
            <person name="Sheng W."/>
            <person name="Hou X."/>
            <person name="Wei L."/>
        </authorList>
    </citation>
    <scope>NUCLEOTIDE SEQUENCE</scope>
    <source>
        <strain evidence="1">KEN8</strain>
        <tissue evidence="1">Leaf</tissue>
    </source>
</reference>
<comment type="caution">
    <text evidence="1">The sequence shown here is derived from an EMBL/GenBank/DDBJ whole genome shotgun (WGS) entry which is preliminary data.</text>
</comment>
<reference evidence="1" key="2">
    <citation type="journal article" date="2024" name="Plant">
        <title>Genomic evolution and insights into agronomic trait innovations of Sesamum species.</title>
        <authorList>
            <person name="Miao H."/>
            <person name="Wang L."/>
            <person name="Qu L."/>
            <person name="Liu H."/>
            <person name="Sun Y."/>
            <person name="Le M."/>
            <person name="Wang Q."/>
            <person name="Wei S."/>
            <person name="Zheng Y."/>
            <person name="Lin W."/>
            <person name="Duan Y."/>
            <person name="Cao H."/>
            <person name="Xiong S."/>
            <person name="Wang X."/>
            <person name="Wei L."/>
            <person name="Li C."/>
            <person name="Ma Q."/>
            <person name="Ju M."/>
            <person name="Zhao R."/>
            <person name="Li G."/>
            <person name="Mu C."/>
            <person name="Tian Q."/>
            <person name="Mei H."/>
            <person name="Zhang T."/>
            <person name="Gao T."/>
            <person name="Zhang H."/>
        </authorList>
    </citation>
    <scope>NUCLEOTIDE SEQUENCE</scope>
    <source>
        <strain evidence="1">KEN8</strain>
    </source>
</reference>
<evidence type="ECO:0000313" key="1">
    <source>
        <dbReference type="EMBL" id="KAL0293489.1"/>
    </source>
</evidence>
<name>A0AAW2JG20_9LAMI</name>
<organism evidence="1">
    <name type="scientific">Sesamum calycinum</name>
    <dbReference type="NCBI Taxonomy" id="2727403"/>
    <lineage>
        <taxon>Eukaryota</taxon>
        <taxon>Viridiplantae</taxon>
        <taxon>Streptophyta</taxon>
        <taxon>Embryophyta</taxon>
        <taxon>Tracheophyta</taxon>
        <taxon>Spermatophyta</taxon>
        <taxon>Magnoliopsida</taxon>
        <taxon>eudicotyledons</taxon>
        <taxon>Gunneridae</taxon>
        <taxon>Pentapetalae</taxon>
        <taxon>asterids</taxon>
        <taxon>lamiids</taxon>
        <taxon>Lamiales</taxon>
        <taxon>Pedaliaceae</taxon>
        <taxon>Sesamum</taxon>
    </lineage>
</organism>
<gene>
    <name evidence="1" type="ORF">Scaly_3140800</name>
</gene>